<dbReference type="AlphaFoldDB" id="A0A2U2BXJ4"/>
<evidence type="ECO:0008006" key="3">
    <source>
        <dbReference type="Google" id="ProtNLM"/>
    </source>
</evidence>
<comment type="caution">
    <text evidence="1">The sequence shown here is derived from an EMBL/GenBank/DDBJ whole genome shotgun (WGS) entry which is preliminary data.</text>
</comment>
<dbReference type="Proteomes" id="UP000245168">
    <property type="component" value="Unassembled WGS sequence"/>
</dbReference>
<accession>A0A2U2BXJ4</accession>
<sequence length="106" mass="10762">MLVAAAIAAGVLIAAMTGLSASLRGARAADEARIEQLVAANIAARLRAGLPVDLAVEGYEGWRVDMSAIDEPTDPRTGAALSEARILPPGRTSAGYALIVLHEGAG</sequence>
<reference evidence="2" key="1">
    <citation type="submission" date="2018-05" db="EMBL/GenBank/DDBJ databases">
        <authorList>
            <person name="Liu B.-T."/>
        </authorList>
    </citation>
    <scope>NUCLEOTIDE SEQUENCE [LARGE SCALE GENOMIC DNA]</scope>
    <source>
        <strain evidence="2">WD6-1</strain>
    </source>
</reference>
<evidence type="ECO:0000313" key="1">
    <source>
        <dbReference type="EMBL" id="PWE18720.1"/>
    </source>
</evidence>
<evidence type="ECO:0000313" key="2">
    <source>
        <dbReference type="Proteomes" id="UP000245168"/>
    </source>
</evidence>
<name>A0A2U2BXJ4_9PROT</name>
<proteinExistence type="predicted"/>
<protein>
    <recommendedName>
        <fullName evidence="3">Type II secretion system protein GspI</fullName>
    </recommendedName>
</protein>
<keyword evidence="2" id="KW-1185">Reference proteome</keyword>
<dbReference type="EMBL" id="QEXV01000001">
    <property type="protein sequence ID" value="PWE18720.1"/>
    <property type="molecule type" value="Genomic_DNA"/>
</dbReference>
<gene>
    <name evidence="1" type="ORF">DDZ18_03770</name>
</gene>
<organism evidence="1 2">
    <name type="scientific">Marinicauda salina</name>
    <dbReference type="NCBI Taxonomy" id="2135793"/>
    <lineage>
        <taxon>Bacteria</taxon>
        <taxon>Pseudomonadati</taxon>
        <taxon>Pseudomonadota</taxon>
        <taxon>Alphaproteobacteria</taxon>
        <taxon>Maricaulales</taxon>
        <taxon>Maricaulaceae</taxon>
        <taxon>Marinicauda</taxon>
    </lineage>
</organism>